<feature type="compositionally biased region" description="Basic and acidic residues" evidence="1">
    <location>
        <begin position="1"/>
        <end position="14"/>
    </location>
</feature>
<dbReference type="GO" id="GO:0006355">
    <property type="term" value="P:regulation of DNA-templated transcription"/>
    <property type="evidence" value="ECO:0007669"/>
    <property type="project" value="InterPro"/>
</dbReference>
<accession>A0A1X9LXF0</accession>
<organism evidence="3 4">
    <name type="scientific">Cnuibacter physcomitrellae</name>
    <dbReference type="NCBI Taxonomy" id="1619308"/>
    <lineage>
        <taxon>Bacteria</taxon>
        <taxon>Bacillati</taxon>
        <taxon>Actinomycetota</taxon>
        <taxon>Actinomycetes</taxon>
        <taxon>Micrococcales</taxon>
        <taxon>Microbacteriaceae</taxon>
        <taxon>Cnuibacter</taxon>
    </lineage>
</organism>
<dbReference type="InterPro" id="IPR002145">
    <property type="entry name" value="CopG"/>
</dbReference>
<evidence type="ECO:0000259" key="2">
    <source>
        <dbReference type="Pfam" id="PF01402"/>
    </source>
</evidence>
<dbReference type="EMBL" id="CP020715">
    <property type="protein sequence ID" value="ARJ06730.1"/>
    <property type="molecule type" value="Genomic_DNA"/>
</dbReference>
<gene>
    <name evidence="3" type="ORF">B5808_16990</name>
</gene>
<dbReference type="AlphaFoldDB" id="A0A1X9LXF0"/>
<protein>
    <recommendedName>
        <fullName evidence="2">Ribbon-helix-helix protein CopG domain-containing protein</fullName>
    </recommendedName>
</protein>
<dbReference type="Proteomes" id="UP000192775">
    <property type="component" value="Chromosome"/>
</dbReference>
<sequence>MTSESTSRDDRAPEPFDALTGWPTTPEQEEFYAAWAADVERDDYEPDTSNATVYVGAEAARQGRELLLSVMTEEELDRITGPGRPSLSGTVGDGPSRKRQVRLPAQLDELLELRIAAEGRGASEILRDALEQYLRAS</sequence>
<dbReference type="STRING" id="1619308.B5808_16990"/>
<feature type="domain" description="Ribbon-helix-helix protein CopG" evidence="2">
    <location>
        <begin position="100"/>
        <end position="135"/>
    </location>
</feature>
<keyword evidence="4" id="KW-1185">Reference proteome</keyword>
<dbReference type="CDD" id="cd21631">
    <property type="entry name" value="RHH_CopG_NikR-like"/>
    <property type="match status" value="1"/>
</dbReference>
<evidence type="ECO:0000313" key="3">
    <source>
        <dbReference type="EMBL" id="ARJ06730.1"/>
    </source>
</evidence>
<dbReference type="RefSeq" id="WP_085020868.1">
    <property type="nucleotide sequence ID" value="NZ_BMHD01000001.1"/>
</dbReference>
<dbReference type="KEGG" id="cphy:B5808_16990"/>
<name>A0A1X9LXF0_9MICO</name>
<feature type="region of interest" description="Disordered" evidence="1">
    <location>
        <begin position="1"/>
        <end position="24"/>
    </location>
</feature>
<dbReference type="Pfam" id="PF01402">
    <property type="entry name" value="RHH_1"/>
    <property type="match status" value="1"/>
</dbReference>
<evidence type="ECO:0000256" key="1">
    <source>
        <dbReference type="SAM" id="MobiDB-lite"/>
    </source>
</evidence>
<feature type="region of interest" description="Disordered" evidence="1">
    <location>
        <begin position="75"/>
        <end position="100"/>
    </location>
</feature>
<evidence type="ECO:0000313" key="4">
    <source>
        <dbReference type="Proteomes" id="UP000192775"/>
    </source>
</evidence>
<proteinExistence type="predicted"/>
<reference evidence="3 4" key="1">
    <citation type="submission" date="2017-04" db="EMBL/GenBank/DDBJ databases">
        <authorList>
            <person name="Afonso C.L."/>
            <person name="Miller P.J."/>
            <person name="Scott M.A."/>
            <person name="Spackman E."/>
            <person name="Goraichik I."/>
            <person name="Dimitrov K.M."/>
            <person name="Suarez D.L."/>
            <person name="Swayne D.E."/>
        </authorList>
    </citation>
    <scope>NUCLEOTIDE SEQUENCE [LARGE SCALE GENOMIC DNA]</scope>
    <source>
        <strain evidence="4">XA(T)</strain>
    </source>
</reference>